<keyword evidence="3" id="KW-1185">Reference proteome</keyword>
<protein>
    <recommendedName>
        <fullName evidence="4">LNK1</fullName>
    </recommendedName>
</protein>
<feature type="compositionally biased region" description="Basic and acidic residues" evidence="1">
    <location>
        <begin position="34"/>
        <end position="47"/>
    </location>
</feature>
<dbReference type="PANTHER" id="PTHR33334">
    <property type="entry name" value="PROTEIN LNK1"/>
    <property type="match status" value="1"/>
</dbReference>
<dbReference type="GO" id="GO:0006355">
    <property type="term" value="P:regulation of DNA-templated transcription"/>
    <property type="evidence" value="ECO:0007669"/>
    <property type="project" value="InterPro"/>
</dbReference>
<feature type="compositionally biased region" description="Basic and acidic residues" evidence="1">
    <location>
        <begin position="565"/>
        <end position="575"/>
    </location>
</feature>
<evidence type="ECO:0000256" key="1">
    <source>
        <dbReference type="SAM" id="MobiDB-lite"/>
    </source>
</evidence>
<dbReference type="GO" id="GO:0007623">
    <property type="term" value="P:circadian rhythm"/>
    <property type="evidence" value="ECO:0007669"/>
    <property type="project" value="InterPro"/>
</dbReference>
<dbReference type="EMBL" id="JAUHHV010000003">
    <property type="protein sequence ID" value="KAK1430262.1"/>
    <property type="molecule type" value="Genomic_DNA"/>
</dbReference>
<feature type="compositionally biased region" description="Basic and acidic residues" evidence="1">
    <location>
        <begin position="230"/>
        <end position="239"/>
    </location>
</feature>
<dbReference type="PANTHER" id="PTHR33334:SF15">
    <property type="entry name" value="DENTIN SIALOPHOSPHOPROTEIN-RELATED PROTEIN"/>
    <property type="match status" value="1"/>
</dbReference>
<feature type="compositionally biased region" description="Low complexity" evidence="1">
    <location>
        <begin position="351"/>
        <end position="361"/>
    </location>
</feature>
<evidence type="ECO:0000313" key="3">
    <source>
        <dbReference type="Proteomes" id="UP001229421"/>
    </source>
</evidence>
<feature type="region of interest" description="Disordered" evidence="1">
    <location>
        <begin position="546"/>
        <end position="575"/>
    </location>
</feature>
<feature type="region of interest" description="Disordered" evidence="1">
    <location>
        <begin position="217"/>
        <end position="284"/>
    </location>
</feature>
<feature type="region of interest" description="Disordered" evidence="1">
    <location>
        <begin position="23"/>
        <end position="47"/>
    </location>
</feature>
<accession>A0AAD8P338</accession>
<evidence type="ECO:0008006" key="4">
    <source>
        <dbReference type="Google" id="ProtNLM"/>
    </source>
</evidence>
<proteinExistence type="predicted"/>
<feature type="region of interest" description="Disordered" evidence="1">
    <location>
        <begin position="320"/>
        <end position="369"/>
    </location>
</feature>
<reference evidence="2" key="1">
    <citation type="journal article" date="2023" name="bioRxiv">
        <title>Improved chromosome-level genome assembly for marigold (Tagetes erecta).</title>
        <authorList>
            <person name="Jiang F."/>
            <person name="Yuan L."/>
            <person name="Wang S."/>
            <person name="Wang H."/>
            <person name="Xu D."/>
            <person name="Wang A."/>
            <person name="Fan W."/>
        </authorList>
    </citation>
    <scope>NUCLEOTIDE SEQUENCE</scope>
    <source>
        <strain evidence="2">WSJ</strain>
        <tissue evidence="2">Leaf</tissue>
    </source>
</reference>
<organism evidence="2 3">
    <name type="scientific">Tagetes erecta</name>
    <name type="common">African marigold</name>
    <dbReference type="NCBI Taxonomy" id="13708"/>
    <lineage>
        <taxon>Eukaryota</taxon>
        <taxon>Viridiplantae</taxon>
        <taxon>Streptophyta</taxon>
        <taxon>Embryophyta</taxon>
        <taxon>Tracheophyta</taxon>
        <taxon>Spermatophyta</taxon>
        <taxon>Magnoliopsida</taxon>
        <taxon>eudicotyledons</taxon>
        <taxon>Gunneridae</taxon>
        <taxon>Pentapetalae</taxon>
        <taxon>asterids</taxon>
        <taxon>campanulids</taxon>
        <taxon>Asterales</taxon>
        <taxon>Asteraceae</taxon>
        <taxon>Asteroideae</taxon>
        <taxon>Heliantheae alliance</taxon>
        <taxon>Tageteae</taxon>
        <taxon>Tagetes</taxon>
    </lineage>
</organism>
<dbReference type="InterPro" id="IPR039928">
    <property type="entry name" value="LNK"/>
</dbReference>
<feature type="compositionally biased region" description="Basic and acidic residues" evidence="1">
    <location>
        <begin position="247"/>
        <end position="261"/>
    </location>
</feature>
<dbReference type="AlphaFoldDB" id="A0AAD8P338"/>
<comment type="caution">
    <text evidence="2">The sequence shown here is derived from an EMBL/GenBank/DDBJ whole genome shotgun (WGS) entry which is preliminary data.</text>
</comment>
<dbReference type="Proteomes" id="UP001229421">
    <property type="component" value="Unassembled WGS sequence"/>
</dbReference>
<name>A0AAD8P338_TARER</name>
<sequence length="575" mass="63159">MSDLSIYELEDIIWDDFEHSGDHIVPHPTDNQASEDKREGDISKRPRLDITPLQSNEERGCKTLNKETNVMEKDSWSNILDGAFAASGDADTAKFIPTMQSDDTKLLNECFESSNVDSGSGLCTEEGILKDSSGAVDRNSYNNLNLFSNDADDKESSGLLYYGWPDVGSFEDVDRMLSNYDSSFGVGVTGNDDELVWFTSEEPASGFEETMKMDLKLPCSEPSPLTNVSQDHEPRESDNKASSFLTESKDELKDEDQKEQSRQQNLTEGSKAGHGLGNIGMKSDDIRISSRKKFDKEITSIDSCHQNNNIRQDAVDYMQSSGYTHQGPDRVPMPSLGGSMMTGIKSETKSSSRVHSTESSSQPSFTANQNQSGMILQASGNDPAQSKKQIHTMGNKVEHLGDMEGTKEGASAELVSVDVQDGSSLSTELDEISLEATTFRQLQQVMLQLDLRTKLCIRDSLYRLARSAEQRHNYAGINDSTANCGGTGGPLVTEGTNKYTGFMDMETDTNPIDRTVAHLLFHRPSDSSNLSATLPLKQHVKVHGSKMGPAMATKKPSCQQVGNESDDKILSTRKN</sequence>
<evidence type="ECO:0000313" key="2">
    <source>
        <dbReference type="EMBL" id="KAK1430262.1"/>
    </source>
</evidence>
<gene>
    <name evidence="2" type="ORF">QVD17_12883</name>
</gene>